<keyword evidence="1" id="KW-0472">Membrane</keyword>
<keyword evidence="1" id="KW-1133">Transmembrane helix</keyword>
<dbReference type="InterPro" id="IPR015943">
    <property type="entry name" value="WD40/YVTN_repeat-like_dom_sf"/>
</dbReference>
<reference evidence="2 3" key="1">
    <citation type="submission" date="2024-09" db="EMBL/GenBank/DDBJ databases">
        <title>Laminarin stimulates single cell rates of sulfate reduction while oxygen inhibits transcriptomic activity in coastal marine sediment.</title>
        <authorList>
            <person name="Lindsay M."/>
            <person name="Orcutt B."/>
            <person name="Emerson D."/>
            <person name="Stepanauskas R."/>
            <person name="D'Angelo T."/>
        </authorList>
    </citation>
    <scope>NUCLEOTIDE SEQUENCE [LARGE SCALE GENOMIC DNA]</scope>
    <source>
        <strain evidence="2">SAG AM-311-K15</strain>
    </source>
</reference>
<dbReference type="PROSITE" id="PS51257">
    <property type="entry name" value="PROKAR_LIPOPROTEIN"/>
    <property type="match status" value="1"/>
</dbReference>
<dbReference type="Proteomes" id="UP001594351">
    <property type="component" value="Unassembled WGS sequence"/>
</dbReference>
<accession>A0ABV6Z3N1</accession>
<dbReference type="InterPro" id="IPR011044">
    <property type="entry name" value="Quino_amine_DH_bsu"/>
</dbReference>
<comment type="caution">
    <text evidence="2">The sequence shown here is derived from an EMBL/GenBank/DDBJ whole genome shotgun (WGS) entry which is preliminary data.</text>
</comment>
<name>A0ABV6Z3N1_UNCC1</name>
<dbReference type="Gene3D" id="2.130.10.10">
    <property type="entry name" value="YVTN repeat-like/Quinoprotein amine dehydrogenase"/>
    <property type="match status" value="1"/>
</dbReference>
<organism evidence="2 3">
    <name type="scientific">candidate division CSSED10-310 bacterium</name>
    <dbReference type="NCBI Taxonomy" id="2855610"/>
    <lineage>
        <taxon>Bacteria</taxon>
        <taxon>Bacteria division CSSED10-310</taxon>
    </lineage>
</organism>
<feature type="transmembrane region" description="Helical" evidence="1">
    <location>
        <begin position="7"/>
        <end position="25"/>
    </location>
</feature>
<proteinExistence type="predicted"/>
<dbReference type="SUPFAM" id="SSF50969">
    <property type="entry name" value="YVTN repeat-like/Quinoprotein amine dehydrogenase"/>
    <property type="match status" value="1"/>
</dbReference>
<keyword evidence="3" id="KW-1185">Reference proteome</keyword>
<evidence type="ECO:0000313" key="2">
    <source>
        <dbReference type="EMBL" id="MFC1853050.1"/>
    </source>
</evidence>
<gene>
    <name evidence="2" type="ORF">ACFL27_22865</name>
</gene>
<dbReference type="EMBL" id="JBHPBY010000411">
    <property type="protein sequence ID" value="MFC1853050.1"/>
    <property type="molecule type" value="Genomic_DNA"/>
</dbReference>
<evidence type="ECO:0000256" key="1">
    <source>
        <dbReference type="SAM" id="Phobius"/>
    </source>
</evidence>
<keyword evidence="1" id="KW-0812">Transmembrane</keyword>
<evidence type="ECO:0000313" key="3">
    <source>
        <dbReference type="Proteomes" id="UP001594351"/>
    </source>
</evidence>
<sequence>MLDATKSNTGFVILFVLLATTFFWISCDDDDDDTTSPATEVAFIVSTDFQTGSFTTISLEPPRTVTEDIGDICSDAIARYFNDFIYVVGRFNCDSIQVYDPDLNYALRNEYSVGAGTNPQDIAVINSQQAYISRLLASSLLLVDPATGQQQSEIDLSAYADSDGYPEMYLMFYLAEYNYLFIALQRLNTTTWTNEAPSYVIVIDTLTAAIKKAIPLQNLNPFTDFLYAPGPKKLYIGCSGAWGVPDGGIDIIDIDTLTVTGECITETELGGDILDFALHSADLGYALIADSNFITKVFAFNPTSGERGTMLLESSGYDLVRLAINDRQELWILDRTPAAPAIHIFNSADKSLIEKIALSGLPPFWILFL</sequence>
<protein>
    <submittedName>
        <fullName evidence="2">Uncharacterized protein</fullName>
    </submittedName>
</protein>